<gene>
    <name evidence="1" type="ORF">OB919_18285</name>
</gene>
<dbReference type="Pfam" id="PF24336">
    <property type="entry name" value="DUF7504"/>
    <property type="match status" value="1"/>
</dbReference>
<protein>
    <submittedName>
        <fullName evidence="1">Uncharacterized protein</fullName>
    </submittedName>
</protein>
<comment type="caution">
    <text evidence="1">The sequence shown here is derived from an EMBL/GenBank/DDBJ whole genome shotgun (WGS) entry which is preliminary data.</text>
</comment>
<accession>A0AAP2ZDF9</accession>
<evidence type="ECO:0000313" key="1">
    <source>
        <dbReference type="EMBL" id="MCU4753904.1"/>
    </source>
</evidence>
<proteinExistence type="predicted"/>
<dbReference type="AlphaFoldDB" id="A0AAP2ZDF9"/>
<reference evidence="1 2" key="1">
    <citation type="submission" date="2022-09" db="EMBL/GenBank/DDBJ databases">
        <title>Enrichment on poylsaccharides allowed isolation of novel metabolic and taxonomic groups of Haloarchaea.</title>
        <authorList>
            <person name="Sorokin D.Y."/>
            <person name="Elcheninov A.G."/>
            <person name="Khizhniak T.V."/>
            <person name="Kolganova T.V."/>
            <person name="Kublanov I.V."/>
        </authorList>
    </citation>
    <scope>NUCLEOTIDE SEQUENCE [LARGE SCALE GENOMIC DNA]</scope>
    <source>
        <strain evidence="1 2">AArc-curdl1</strain>
    </source>
</reference>
<name>A0AAP2ZDF9_9EURY</name>
<evidence type="ECO:0000313" key="2">
    <source>
        <dbReference type="Proteomes" id="UP001321047"/>
    </source>
</evidence>
<dbReference type="EMBL" id="JAOPJZ010000024">
    <property type="protein sequence ID" value="MCU4753904.1"/>
    <property type="molecule type" value="Genomic_DNA"/>
</dbReference>
<sequence length="202" mass="22056">MGSVYESLCADKREPGSSALVVCPSLPADETIRCVDALRSSRSRPEPIVVVSRAHTAQALLENWRSTIGSFPERLGIVSIGEVTRSVSAASTAVDLPQAYVQTIGTEDVTGIGIAIGEAFLQWEDDTNPLLWFDSLTPLIEGKGLEMTFRFLHVTLEEVRQAGAVAYVHIDPEKHDEQTISTLGHLFDDVLKYDTESVALKE</sequence>
<dbReference type="InterPro" id="IPR055927">
    <property type="entry name" value="DUF7504"/>
</dbReference>
<organism evidence="1 2">
    <name type="scientific">Natronosalvus hydrolyticus</name>
    <dbReference type="NCBI Taxonomy" id="2979988"/>
    <lineage>
        <taxon>Archaea</taxon>
        <taxon>Methanobacteriati</taxon>
        <taxon>Methanobacteriota</taxon>
        <taxon>Stenosarchaea group</taxon>
        <taxon>Halobacteria</taxon>
        <taxon>Halobacteriales</taxon>
        <taxon>Natrialbaceae</taxon>
        <taxon>Natronosalvus</taxon>
    </lineage>
</organism>
<dbReference type="RefSeq" id="WP_342810210.1">
    <property type="nucleotide sequence ID" value="NZ_JAOPJZ010000024.1"/>
</dbReference>
<dbReference type="Proteomes" id="UP001321047">
    <property type="component" value="Unassembled WGS sequence"/>
</dbReference>
<keyword evidence="2" id="KW-1185">Reference proteome</keyword>